<dbReference type="STRING" id="640948.SAMN05216238_103127"/>
<protein>
    <recommendedName>
        <fullName evidence="4">Menaquinol-cytochrome c reductase cytochrome b subunit</fullName>
    </recommendedName>
</protein>
<sequence length="81" mass="8951">MKKYIIFATAFILLFVLFQVLSGLVLTYVYTPDIEAAWVKSAGAPQETVIRSSGGPYLLTFLMAFAAATVAYFIVPKSDRH</sequence>
<dbReference type="Proteomes" id="UP000199474">
    <property type="component" value="Unassembled WGS sequence"/>
</dbReference>
<gene>
    <name evidence="2" type="ORF">SAMN05216238_103127</name>
</gene>
<dbReference type="EMBL" id="FOMR01000003">
    <property type="protein sequence ID" value="SFD68083.1"/>
    <property type="molecule type" value="Genomic_DNA"/>
</dbReference>
<reference evidence="3" key="1">
    <citation type="submission" date="2016-10" db="EMBL/GenBank/DDBJ databases">
        <authorList>
            <person name="Varghese N."/>
            <person name="Submissions S."/>
        </authorList>
    </citation>
    <scope>NUCLEOTIDE SEQUENCE [LARGE SCALE GENOMIC DNA]</scope>
    <source>
        <strain evidence="3">DSM 22530</strain>
    </source>
</reference>
<name>A0A1I1UH52_9BACI</name>
<evidence type="ECO:0000313" key="3">
    <source>
        <dbReference type="Proteomes" id="UP000199474"/>
    </source>
</evidence>
<keyword evidence="1" id="KW-1133">Transmembrane helix</keyword>
<dbReference type="RefSeq" id="WP_090082483.1">
    <property type="nucleotide sequence ID" value="NZ_FOMR01000003.1"/>
</dbReference>
<evidence type="ECO:0008006" key="4">
    <source>
        <dbReference type="Google" id="ProtNLM"/>
    </source>
</evidence>
<keyword evidence="3" id="KW-1185">Reference proteome</keyword>
<evidence type="ECO:0000256" key="1">
    <source>
        <dbReference type="SAM" id="Phobius"/>
    </source>
</evidence>
<accession>A0A1I1UH52</accession>
<feature type="transmembrane region" description="Helical" evidence="1">
    <location>
        <begin position="57"/>
        <end position="75"/>
    </location>
</feature>
<evidence type="ECO:0000313" key="2">
    <source>
        <dbReference type="EMBL" id="SFD68083.1"/>
    </source>
</evidence>
<keyword evidence="1" id="KW-0812">Transmembrane</keyword>
<proteinExistence type="predicted"/>
<organism evidence="2 3">
    <name type="scientific">Lentibacillus persicus</name>
    <dbReference type="NCBI Taxonomy" id="640948"/>
    <lineage>
        <taxon>Bacteria</taxon>
        <taxon>Bacillati</taxon>
        <taxon>Bacillota</taxon>
        <taxon>Bacilli</taxon>
        <taxon>Bacillales</taxon>
        <taxon>Bacillaceae</taxon>
        <taxon>Lentibacillus</taxon>
    </lineage>
</organism>
<dbReference type="AlphaFoldDB" id="A0A1I1UH52"/>
<keyword evidence="1" id="KW-0472">Membrane</keyword>
<dbReference type="OrthoDB" id="2454526at2"/>